<proteinExistence type="predicted"/>
<dbReference type="InterPro" id="IPR003313">
    <property type="entry name" value="AraC-bd"/>
</dbReference>
<dbReference type="RefSeq" id="WP_025661294.1">
    <property type="nucleotide sequence ID" value="NZ_LNCD01000146.1"/>
</dbReference>
<dbReference type="CDD" id="cd06976">
    <property type="entry name" value="cupin_MtlR-like_N"/>
    <property type="match status" value="1"/>
</dbReference>
<dbReference type="InterPro" id="IPR018062">
    <property type="entry name" value="HTH_AraC-typ_CS"/>
</dbReference>
<dbReference type="EMBL" id="LNCD01000146">
    <property type="protein sequence ID" value="KWV40613.1"/>
    <property type="molecule type" value="Genomic_DNA"/>
</dbReference>
<dbReference type="InterPro" id="IPR009057">
    <property type="entry name" value="Homeodomain-like_sf"/>
</dbReference>
<name>A0A109J1J6_9HYPH</name>
<organism evidence="6 7">
    <name type="scientific">Rhizobium altiplani</name>
    <dbReference type="NCBI Taxonomy" id="1864509"/>
    <lineage>
        <taxon>Bacteria</taxon>
        <taxon>Pseudomonadati</taxon>
        <taxon>Pseudomonadota</taxon>
        <taxon>Alphaproteobacteria</taxon>
        <taxon>Hyphomicrobiales</taxon>
        <taxon>Rhizobiaceae</taxon>
        <taxon>Rhizobium/Agrobacterium group</taxon>
        <taxon>Rhizobium</taxon>
    </lineage>
</organism>
<evidence type="ECO:0000259" key="5">
    <source>
        <dbReference type="PROSITE" id="PS01124"/>
    </source>
</evidence>
<gene>
    <name evidence="6" type="ORF">AS026_25500</name>
</gene>
<dbReference type="GO" id="GO:0003700">
    <property type="term" value="F:DNA-binding transcription factor activity"/>
    <property type="evidence" value="ECO:0007669"/>
    <property type="project" value="InterPro"/>
</dbReference>
<protein>
    <submittedName>
        <fullName evidence="6">AraC family transcriptional regulator</fullName>
    </submittedName>
</protein>
<reference evidence="6 7" key="1">
    <citation type="submission" date="2015-11" db="EMBL/GenBank/DDBJ databases">
        <title>Draft Genome Sequence of the Strain BR 10423 (Rhizobium sp.) isolated from nodules of Mimosa pudica.</title>
        <authorList>
            <person name="Barauna A.C."/>
            <person name="Zilli J.E."/>
            <person name="Simoes-Araujo J.L."/>
            <person name="Reis V.M."/>
            <person name="James E.K."/>
            <person name="Reis F.B.Jr."/>
            <person name="Rouws L.F."/>
            <person name="Passos S.R."/>
            <person name="Gois S.R."/>
        </authorList>
    </citation>
    <scope>NUCLEOTIDE SEQUENCE [LARGE SCALE GENOMIC DNA]</scope>
    <source>
        <strain evidence="6 7">BR10423</strain>
    </source>
</reference>
<dbReference type="Pfam" id="PF02311">
    <property type="entry name" value="AraC_binding"/>
    <property type="match status" value="1"/>
</dbReference>
<keyword evidence="3" id="KW-0010">Activator</keyword>
<dbReference type="SUPFAM" id="SSF46689">
    <property type="entry name" value="Homeodomain-like"/>
    <property type="match status" value="2"/>
</dbReference>
<keyword evidence="2" id="KW-0238">DNA-binding</keyword>
<evidence type="ECO:0000256" key="3">
    <source>
        <dbReference type="ARBA" id="ARBA00023159"/>
    </source>
</evidence>
<dbReference type="AlphaFoldDB" id="A0A109J1J6"/>
<dbReference type="Gene3D" id="1.10.10.60">
    <property type="entry name" value="Homeodomain-like"/>
    <property type="match status" value="2"/>
</dbReference>
<accession>A0A109J1J6</accession>
<dbReference type="SMART" id="SM00342">
    <property type="entry name" value="HTH_ARAC"/>
    <property type="match status" value="1"/>
</dbReference>
<dbReference type="InterPro" id="IPR018060">
    <property type="entry name" value="HTH_AraC"/>
</dbReference>
<dbReference type="GO" id="GO:0043565">
    <property type="term" value="F:sequence-specific DNA binding"/>
    <property type="evidence" value="ECO:0007669"/>
    <property type="project" value="InterPro"/>
</dbReference>
<keyword evidence="7" id="KW-1185">Reference proteome</keyword>
<feature type="domain" description="HTH araC/xylS-type" evidence="5">
    <location>
        <begin position="188"/>
        <end position="287"/>
    </location>
</feature>
<dbReference type="InterPro" id="IPR050204">
    <property type="entry name" value="AraC_XylS_family_regulators"/>
</dbReference>
<dbReference type="PROSITE" id="PS00041">
    <property type="entry name" value="HTH_ARAC_FAMILY_1"/>
    <property type="match status" value="1"/>
</dbReference>
<evidence type="ECO:0000256" key="1">
    <source>
        <dbReference type="ARBA" id="ARBA00023015"/>
    </source>
</evidence>
<evidence type="ECO:0000313" key="6">
    <source>
        <dbReference type="EMBL" id="KWV40613.1"/>
    </source>
</evidence>
<evidence type="ECO:0000313" key="7">
    <source>
        <dbReference type="Proteomes" id="UP000068164"/>
    </source>
</evidence>
<comment type="caution">
    <text evidence="6">The sequence shown here is derived from an EMBL/GenBank/DDBJ whole genome shotgun (WGS) entry which is preliminary data.</text>
</comment>
<dbReference type="Proteomes" id="UP000068164">
    <property type="component" value="Unassembled WGS sequence"/>
</dbReference>
<keyword evidence="1" id="KW-0805">Transcription regulation</keyword>
<dbReference type="PANTHER" id="PTHR46796">
    <property type="entry name" value="HTH-TYPE TRANSCRIPTIONAL ACTIVATOR RHAS-RELATED"/>
    <property type="match status" value="1"/>
</dbReference>
<keyword evidence="4" id="KW-0804">Transcription</keyword>
<dbReference type="PROSITE" id="PS01124">
    <property type="entry name" value="HTH_ARAC_FAMILY_2"/>
    <property type="match status" value="1"/>
</dbReference>
<evidence type="ECO:0000256" key="2">
    <source>
        <dbReference type="ARBA" id="ARBA00023125"/>
    </source>
</evidence>
<dbReference type="OrthoDB" id="9816011at2"/>
<dbReference type="Pfam" id="PF12833">
    <property type="entry name" value="HTH_18"/>
    <property type="match status" value="1"/>
</dbReference>
<evidence type="ECO:0000256" key="4">
    <source>
        <dbReference type="ARBA" id="ARBA00023163"/>
    </source>
</evidence>
<sequence>MRDVSEPDLEVVQIRSGESFKMWSHGYPYHTVRWHFHPEYEIHLITETSGCYFVGDFIGDFQPGNFVMTGPNLPHNWVSDVVDDRRIEQRCLVLQFSEAFIDGLLSILPELKGFRSVLADSRRGVLFPLETAQLAKPIMQEMLEAVGARRIALFMQLVELLTGASNHVALTTSDYQPDPSGYMSIGTNKALAYIRERLTEPFSETDLAAIAGQTPSAFSRSFRKHTGFSVVQYVNRLRINLACQLLMSSQELAVIDICYASGFNNLSNFNRHFLAQKGMPPSRFRALRAQNEKAVEAA</sequence>
<dbReference type="SUPFAM" id="SSF51215">
    <property type="entry name" value="Regulatory protein AraC"/>
    <property type="match status" value="1"/>
</dbReference>
<dbReference type="InterPro" id="IPR037923">
    <property type="entry name" value="HTH-like"/>
</dbReference>